<protein>
    <recommendedName>
        <fullName evidence="1">Chromo domain-containing protein</fullName>
    </recommendedName>
</protein>
<dbReference type="Pfam" id="PF00385">
    <property type="entry name" value="Chromo"/>
    <property type="match status" value="1"/>
</dbReference>
<evidence type="ECO:0000259" key="1">
    <source>
        <dbReference type="PROSITE" id="PS50013"/>
    </source>
</evidence>
<dbReference type="InterPro" id="IPR000953">
    <property type="entry name" value="Chromo/chromo_shadow_dom"/>
</dbReference>
<sequence>MNSINASTGFSGFMLKSGHASQIIPSLVSIDNIPSIVITLPENNTTAPDITTARNLLDQLHVDFLDASDSLTAAKISQAHHANTDRSLDHHFTVSDKVLLATAKCCWKYMQSKDGHVVKFMPQFDGPYTILKAFPESSLYTLVLPENLLIHPSFHSSQLRPFIENDVILFLNRTLPRPGPIVTADGSTEYFIDSIIDEQKWGRGKQYLVRWLGYSPESDLWLPASELVDTAAFETWSA</sequence>
<reference evidence="2" key="1">
    <citation type="submission" date="2018-04" db="EMBL/GenBank/DDBJ databases">
        <title>Whole genome sequencing of Hypsizygus marmoreus.</title>
        <authorList>
            <person name="Choi I.-G."/>
            <person name="Min B."/>
            <person name="Kim J.-G."/>
            <person name="Kim S."/>
            <person name="Oh Y.-L."/>
            <person name="Kong W.-S."/>
            <person name="Park H."/>
            <person name="Jeong J."/>
            <person name="Song E.-S."/>
        </authorList>
    </citation>
    <scope>NUCLEOTIDE SEQUENCE [LARGE SCALE GENOMIC DNA]</scope>
    <source>
        <strain evidence="2">51987-8</strain>
    </source>
</reference>
<dbReference type="Pfam" id="PF24626">
    <property type="entry name" value="SH3_Tf2-1"/>
    <property type="match status" value="1"/>
</dbReference>
<organism evidence="2 3">
    <name type="scientific">Hypsizygus marmoreus</name>
    <name type="common">White beech mushroom</name>
    <name type="synonym">Agaricus marmoreus</name>
    <dbReference type="NCBI Taxonomy" id="39966"/>
    <lineage>
        <taxon>Eukaryota</taxon>
        <taxon>Fungi</taxon>
        <taxon>Dikarya</taxon>
        <taxon>Basidiomycota</taxon>
        <taxon>Agaricomycotina</taxon>
        <taxon>Agaricomycetes</taxon>
        <taxon>Agaricomycetidae</taxon>
        <taxon>Agaricales</taxon>
        <taxon>Tricholomatineae</taxon>
        <taxon>Lyophyllaceae</taxon>
        <taxon>Hypsizygus</taxon>
    </lineage>
</organism>
<dbReference type="EMBL" id="LUEZ02000051">
    <property type="protein sequence ID" value="RDB22363.1"/>
    <property type="molecule type" value="Genomic_DNA"/>
</dbReference>
<dbReference type="OrthoDB" id="3268967at2759"/>
<dbReference type="InterPro" id="IPR056924">
    <property type="entry name" value="SH3_Tf2-1"/>
</dbReference>
<gene>
    <name evidence="2" type="ORF">Hypma_010545</name>
</gene>
<dbReference type="AlphaFoldDB" id="A0A369JRP3"/>
<dbReference type="PROSITE" id="PS50013">
    <property type="entry name" value="CHROMO_2"/>
    <property type="match status" value="1"/>
</dbReference>
<evidence type="ECO:0000313" key="3">
    <source>
        <dbReference type="Proteomes" id="UP000076154"/>
    </source>
</evidence>
<dbReference type="InParanoid" id="A0A369JRP3"/>
<proteinExistence type="predicted"/>
<dbReference type="InterPro" id="IPR016197">
    <property type="entry name" value="Chromo-like_dom_sf"/>
</dbReference>
<comment type="caution">
    <text evidence="2">The sequence shown here is derived from an EMBL/GenBank/DDBJ whole genome shotgun (WGS) entry which is preliminary data.</text>
</comment>
<name>A0A369JRP3_HYPMA</name>
<keyword evidence="3" id="KW-1185">Reference proteome</keyword>
<dbReference type="STRING" id="39966.A0A369JRP3"/>
<dbReference type="GO" id="GO:0006338">
    <property type="term" value="P:chromatin remodeling"/>
    <property type="evidence" value="ECO:0007669"/>
    <property type="project" value="UniProtKB-ARBA"/>
</dbReference>
<dbReference type="Proteomes" id="UP000076154">
    <property type="component" value="Unassembled WGS sequence"/>
</dbReference>
<dbReference type="InterPro" id="IPR023780">
    <property type="entry name" value="Chromo_domain"/>
</dbReference>
<dbReference type="Gene3D" id="2.40.50.40">
    <property type="match status" value="1"/>
</dbReference>
<evidence type="ECO:0000313" key="2">
    <source>
        <dbReference type="EMBL" id="RDB22363.1"/>
    </source>
</evidence>
<accession>A0A369JRP3</accession>
<dbReference type="SUPFAM" id="SSF54160">
    <property type="entry name" value="Chromo domain-like"/>
    <property type="match status" value="1"/>
</dbReference>
<feature type="domain" description="Chromo" evidence="1">
    <location>
        <begin position="190"/>
        <end position="238"/>
    </location>
</feature>